<dbReference type="PROSITE" id="PS51464">
    <property type="entry name" value="SIS"/>
    <property type="match status" value="1"/>
</dbReference>
<keyword evidence="1" id="KW-0805">Transcription regulation</keyword>
<name>A0A2A8HLE5_9BACI</name>
<dbReference type="GO" id="GO:0097367">
    <property type="term" value="F:carbohydrate derivative binding"/>
    <property type="evidence" value="ECO:0007669"/>
    <property type="project" value="InterPro"/>
</dbReference>
<dbReference type="GO" id="GO:0003677">
    <property type="term" value="F:DNA binding"/>
    <property type="evidence" value="ECO:0007669"/>
    <property type="project" value="UniProtKB-KW"/>
</dbReference>
<dbReference type="PANTHER" id="PTHR30514:SF10">
    <property type="entry name" value="MURR_RPIR FAMILY TRANSCRIPTIONAL REGULATOR"/>
    <property type="match status" value="1"/>
</dbReference>
<dbReference type="InterPro" id="IPR047640">
    <property type="entry name" value="RpiR-like"/>
</dbReference>
<evidence type="ECO:0000313" key="7">
    <source>
        <dbReference type="Proteomes" id="UP000220841"/>
    </source>
</evidence>
<dbReference type="Pfam" id="PF01380">
    <property type="entry name" value="SIS"/>
    <property type="match status" value="1"/>
</dbReference>
<dbReference type="PROSITE" id="PS51071">
    <property type="entry name" value="HTH_RPIR"/>
    <property type="match status" value="1"/>
</dbReference>
<dbReference type="Proteomes" id="UP000220841">
    <property type="component" value="Unassembled WGS sequence"/>
</dbReference>
<dbReference type="InterPro" id="IPR036388">
    <property type="entry name" value="WH-like_DNA-bd_sf"/>
</dbReference>
<keyword evidence="3" id="KW-0804">Transcription</keyword>
<dbReference type="FunFam" id="3.40.50.10490:FF:000040">
    <property type="entry name" value="RpiR family transcriptional regulator"/>
    <property type="match status" value="1"/>
</dbReference>
<dbReference type="GO" id="GO:1901135">
    <property type="term" value="P:carbohydrate derivative metabolic process"/>
    <property type="evidence" value="ECO:0007669"/>
    <property type="project" value="InterPro"/>
</dbReference>
<evidence type="ECO:0000256" key="3">
    <source>
        <dbReference type="ARBA" id="ARBA00023163"/>
    </source>
</evidence>
<sequence length="298" mass="32843">MPGTRSGIGKIQASLNGLSPKLRSIAEHILKHPQDVVHKSITELAEVTNSSEATIFRLCKHLGLQGFQDLKITLAREIVHTPMQNIHEEVSAEDSMVTVAKKVFHSHITGLQDTLHLLNDTALEKAVRALQEANRIEFYGNGGSGIIAMDAYHKFMRTGISCIAHTDSHFQIMGAGLLTKEAVVIAISHSGSNKGLLEALEVAKARGACIIAITSYQKSALSQLADITLYTSTRETEFRTEASSSRLAQLSLLDTLYVGLSLQRQEETLQNLQSIRETISMKRIKKALQMKSFFSECW</sequence>
<accession>A0A2A8HLE5</accession>
<dbReference type="RefSeq" id="WP_098225793.1">
    <property type="nucleotide sequence ID" value="NZ_NUBY01000008.1"/>
</dbReference>
<dbReference type="PANTHER" id="PTHR30514">
    <property type="entry name" value="GLUCOKINASE"/>
    <property type="match status" value="1"/>
</dbReference>
<dbReference type="InterPro" id="IPR001347">
    <property type="entry name" value="SIS_dom"/>
</dbReference>
<evidence type="ECO:0000256" key="2">
    <source>
        <dbReference type="ARBA" id="ARBA00023125"/>
    </source>
</evidence>
<evidence type="ECO:0000313" key="6">
    <source>
        <dbReference type="EMBL" id="PEQ09845.1"/>
    </source>
</evidence>
<evidence type="ECO:0000256" key="1">
    <source>
        <dbReference type="ARBA" id="ARBA00023015"/>
    </source>
</evidence>
<keyword evidence="2" id="KW-0238">DNA-binding</keyword>
<feature type="domain" description="HTH rpiR-type" evidence="4">
    <location>
        <begin position="5"/>
        <end position="81"/>
    </location>
</feature>
<dbReference type="InterPro" id="IPR035472">
    <property type="entry name" value="RpiR-like_SIS"/>
</dbReference>
<protein>
    <submittedName>
        <fullName evidence="6">RpiR family transcriptional regulator</fullName>
    </submittedName>
</protein>
<dbReference type="InterPro" id="IPR000281">
    <property type="entry name" value="HTH_RpiR"/>
</dbReference>
<dbReference type="InterPro" id="IPR046348">
    <property type="entry name" value="SIS_dom_sf"/>
</dbReference>
<dbReference type="SUPFAM" id="SSF46689">
    <property type="entry name" value="Homeodomain-like"/>
    <property type="match status" value="1"/>
</dbReference>
<dbReference type="Gene3D" id="3.40.50.10490">
    <property type="entry name" value="Glucose-6-phosphate isomerase like protein, domain 1"/>
    <property type="match status" value="1"/>
</dbReference>
<comment type="caution">
    <text evidence="6">The sequence shown here is derived from an EMBL/GenBank/DDBJ whole genome shotgun (WGS) entry which is preliminary data.</text>
</comment>
<dbReference type="SUPFAM" id="SSF53697">
    <property type="entry name" value="SIS domain"/>
    <property type="match status" value="1"/>
</dbReference>
<feature type="domain" description="SIS" evidence="5">
    <location>
        <begin position="126"/>
        <end position="266"/>
    </location>
</feature>
<dbReference type="InterPro" id="IPR009057">
    <property type="entry name" value="Homeodomain-like_sf"/>
</dbReference>
<gene>
    <name evidence="6" type="ORF">CN585_02175</name>
</gene>
<evidence type="ECO:0000259" key="4">
    <source>
        <dbReference type="PROSITE" id="PS51071"/>
    </source>
</evidence>
<reference evidence="6 7" key="1">
    <citation type="submission" date="2017-09" db="EMBL/GenBank/DDBJ databases">
        <title>Large-scale bioinformatics analysis of Bacillus genomes uncovers conserved roles of natural products in bacterial physiology.</title>
        <authorList>
            <consortium name="Agbiome Team Llc"/>
            <person name="Bleich R.M."/>
            <person name="Grubbs K.J."/>
            <person name="Santa Maria K.C."/>
            <person name="Allen S.E."/>
            <person name="Farag S."/>
            <person name="Shank E.A."/>
            <person name="Bowers A."/>
        </authorList>
    </citation>
    <scope>NUCLEOTIDE SEQUENCE [LARGE SCALE GENOMIC DNA]</scope>
    <source>
        <strain evidence="6 7">AFS021349</strain>
    </source>
</reference>
<dbReference type="Gene3D" id="1.10.10.10">
    <property type="entry name" value="Winged helix-like DNA-binding domain superfamily/Winged helix DNA-binding domain"/>
    <property type="match status" value="1"/>
</dbReference>
<dbReference type="EMBL" id="NUBY01000008">
    <property type="protein sequence ID" value="PEQ09845.1"/>
    <property type="molecule type" value="Genomic_DNA"/>
</dbReference>
<dbReference type="AlphaFoldDB" id="A0A2A8HLE5"/>
<dbReference type="GO" id="GO:0003700">
    <property type="term" value="F:DNA-binding transcription factor activity"/>
    <property type="evidence" value="ECO:0007669"/>
    <property type="project" value="InterPro"/>
</dbReference>
<dbReference type="CDD" id="cd05013">
    <property type="entry name" value="SIS_RpiR"/>
    <property type="match status" value="1"/>
</dbReference>
<evidence type="ECO:0000259" key="5">
    <source>
        <dbReference type="PROSITE" id="PS51464"/>
    </source>
</evidence>
<organism evidence="6 7">
    <name type="scientific">Bacillus toyonensis</name>
    <dbReference type="NCBI Taxonomy" id="155322"/>
    <lineage>
        <taxon>Bacteria</taxon>
        <taxon>Bacillati</taxon>
        <taxon>Bacillota</taxon>
        <taxon>Bacilli</taxon>
        <taxon>Bacillales</taxon>
        <taxon>Bacillaceae</taxon>
        <taxon>Bacillus</taxon>
        <taxon>Bacillus cereus group</taxon>
    </lineage>
</organism>
<feature type="non-terminal residue" evidence="6">
    <location>
        <position position="298"/>
    </location>
</feature>
<dbReference type="Pfam" id="PF01418">
    <property type="entry name" value="HTH_6"/>
    <property type="match status" value="1"/>
</dbReference>
<proteinExistence type="predicted"/>